<evidence type="ECO:0000256" key="9">
    <source>
        <dbReference type="ARBA" id="ARBA00023237"/>
    </source>
</evidence>
<keyword evidence="8 15" id="KW-0675">Receptor</keyword>
<evidence type="ECO:0000256" key="7">
    <source>
        <dbReference type="ARBA" id="ARBA00023136"/>
    </source>
</evidence>
<dbReference type="InterPro" id="IPR012910">
    <property type="entry name" value="Plug_dom"/>
</dbReference>
<dbReference type="Gene3D" id="2.170.130.10">
    <property type="entry name" value="TonB-dependent receptor, plug domain"/>
    <property type="match status" value="1"/>
</dbReference>
<evidence type="ECO:0000256" key="4">
    <source>
        <dbReference type="ARBA" id="ARBA00022692"/>
    </source>
</evidence>
<name>A0A3E5B542_9BACE</name>
<feature type="domain" description="TonB-dependent receptor plug" evidence="14">
    <location>
        <begin position="51"/>
        <end position="155"/>
    </location>
</feature>
<dbReference type="GO" id="GO:0015344">
    <property type="term" value="F:siderophore uptake transmembrane transporter activity"/>
    <property type="evidence" value="ECO:0007669"/>
    <property type="project" value="TreeGrafter"/>
</dbReference>
<dbReference type="CDD" id="cd01347">
    <property type="entry name" value="ligand_gated_channel"/>
    <property type="match status" value="1"/>
</dbReference>
<dbReference type="InterPro" id="IPR039426">
    <property type="entry name" value="TonB-dep_rcpt-like"/>
</dbReference>
<evidence type="ECO:0000256" key="5">
    <source>
        <dbReference type="ARBA" id="ARBA00022729"/>
    </source>
</evidence>
<evidence type="ECO:0000259" key="13">
    <source>
        <dbReference type="Pfam" id="PF00593"/>
    </source>
</evidence>
<evidence type="ECO:0000256" key="10">
    <source>
        <dbReference type="PROSITE-ProRule" id="PRU01360"/>
    </source>
</evidence>
<dbReference type="Pfam" id="PF00593">
    <property type="entry name" value="TonB_dep_Rec_b-barrel"/>
    <property type="match status" value="1"/>
</dbReference>
<dbReference type="InterPro" id="IPR000531">
    <property type="entry name" value="Beta-barrel_TonB"/>
</dbReference>
<keyword evidence="6 11" id="KW-0798">TonB box</keyword>
<keyword evidence="5 12" id="KW-0732">Signal</keyword>
<comment type="caution">
    <text evidence="15">The sequence shown here is derived from an EMBL/GenBank/DDBJ whole genome shotgun (WGS) entry which is preliminary data.</text>
</comment>
<evidence type="ECO:0000256" key="3">
    <source>
        <dbReference type="ARBA" id="ARBA00022452"/>
    </source>
</evidence>
<dbReference type="SUPFAM" id="SSF56935">
    <property type="entry name" value="Porins"/>
    <property type="match status" value="1"/>
</dbReference>
<evidence type="ECO:0000256" key="11">
    <source>
        <dbReference type="RuleBase" id="RU003357"/>
    </source>
</evidence>
<dbReference type="GO" id="GO:0009279">
    <property type="term" value="C:cell outer membrane"/>
    <property type="evidence" value="ECO:0007669"/>
    <property type="project" value="UniProtKB-SubCell"/>
</dbReference>
<dbReference type="RefSeq" id="WP_117725110.1">
    <property type="nucleotide sequence ID" value="NZ_CAUGNI010000001.1"/>
</dbReference>
<organism evidence="15 16">
    <name type="scientific">Bacteroides oleiciplenus</name>
    <dbReference type="NCBI Taxonomy" id="626931"/>
    <lineage>
        <taxon>Bacteria</taxon>
        <taxon>Pseudomonadati</taxon>
        <taxon>Bacteroidota</taxon>
        <taxon>Bacteroidia</taxon>
        <taxon>Bacteroidales</taxon>
        <taxon>Bacteroidaceae</taxon>
        <taxon>Bacteroides</taxon>
    </lineage>
</organism>
<keyword evidence="2 10" id="KW-0813">Transport</keyword>
<keyword evidence="7 10" id="KW-0472">Membrane</keyword>
<dbReference type="InterPro" id="IPR036942">
    <property type="entry name" value="Beta-barrel_TonB_sf"/>
</dbReference>
<keyword evidence="4 10" id="KW-0812">Transmembrane</keyword>
<evidence type="ECO:0000256" key="8">
    <source>
        <dbReference type="ARBA" id="ARBA00023170"/>
    </source>
</evidence>
<dbReference type="PANTHER" id="PTHR30069">
    <property type="entry name" value="TONB-DEPENDENT OUTER MEMBRANE RECEPTOR"/>
    <property type="match status" value="1"/>
</dbReference>
<protein>
    <submittedName>
        <fullName evidence="15">TonB-dependent receptor</fullName>
    </submittedName>
</protein>
<dbReference type="Pfam" id="PF07715">
    <property type="entry name" value="Plug"/>
    <property type="match status" value="1"/>
</dbReference>
<dbReference type="EMBL" id="QSUL01000013">
    <property type="protein sequence ID" value="RGN32710.1"/>
    <property type="molecule type" value="Genomic_DNA"/>
</dbReference>
<feature type="domain" description="TonB-dependent receptor-like beta-barrel" evidence="13">
    <location>
        <begin position="224"/>
        <end position="638"/>
    </location>
</feature>
<comment type="subcellular location">
    <subcellularLocation>
        <location evidence="1 10">Cell outer membrane</location>
        <topology evidence="1 10">Multi-pass membrane protein</topology>
    </subcellularLocation>
</comment>
<proteinExistence type="inferred from homology"/>
<sequence>MIKQRLLTTLLMGGCITASAWAQADKGETSVDKTVDLNPVVVTGTGTHQRLKNTPAPVSVITANEIKRAGITDFQQAMTMMLPSLSFSPNAMGSYLMMNGLSNKYVLILINGRKVTGDISGNIDISQIDMSRVKRIEVLNGAASSLYGSDAIAGVINIITNQPKEEVSFTTNSRYTRKNQFSQGLNLDIAKGKLASYTAYKYDHSDGWQNSGLTVDKNDDIVETLDQLSIGYSMNNFSQQFTYDATDKLSFYANGGYYWRMTDRPIKREGMAGGNDYNTHYEGYNWGTGAKYKLNNRSSIQLDYVGNNYTSRYKYMLATGDYQAGDYAFTKRQKFHDAELKGIFGFTTNSTTVFGIDYRQDILVRPDADVDKGVYTLSGYGQHEVKLWNHFTGIVGARYDYHEQAGGRFTPKVAAMYNIGNFNVRATYAAGFRAPGLDELYYSMFKKMGSKYTISIGDEDLKPEHSNYYSVNMEYRTNRFSASVTGYLNYLTDMVSSKVTAFNDLPADQQQLLKNEFPELADLSSTKNVNLKEYINFEKATVRGFEVSLSGNPFAGFTLNGNYTYAYARGKGEEGWQNIQRSIRHTATVSGNYVHSWGDYTMNLNLNARLQSKCYYPGDADGDAPGYGIWNINTRHSFDCFSGFFLEPGIGVENIFNKRDMRPLTKNFTLYSPGRMLVVSLTLKLKN</sequence>
<feature type="chain" id="PRO_5017782956" evidence="12">
    <location>
        <begin position="23"/>
        <end position="687"/>
    </location>
</feature>
<dbReference type="GO" id="GO:0044718">
    <property type="term" value="P:siderophore transmembrane transport"/>
    <property type="evidence" value="ECO:0007669"/>
    <property type="project" value="TreeGrafter"/>
</dbReference>
<evidence type="ECO:0000259" key="14">
    <source>
        <dbReference type="Pfam" id="PF07715"/>
    </source>
</evidence>
<keyword evidence="3 10" id="KW-1134">Transmembrane beta strand</keyword>
<keyword evidence="9 10" id="KW-0998">Cell outer membrane</keyword>
<dbReference type="PROSITE" id="PS52016">
    <property type="entry name" value="TONB_DEPENDENT_REC_3"/>
    <property type="match status" value="1"/>
</dbReference>
<dbReference type="Proteomes" id="UP000260983">
    <property type="component" value="Unassembled WGS sequence"/>
</dbReference>
<feature type="signal peptide" evidence="12">
    <location>
        <begin position="1"/>
        <end position="22"/>
    </location>
</feature>
<dbReference type="InterPro" id="IPR037066">
    <property type="entry name" value="Plug_dom_sf"/>
</dbReference>
<reference evidence="15 16" key="1">
    <citation type="submission" date="2018-08" db="EMBL/GenBank/DDBJ databases">
        <title>A genome reference for cultivated species of the human gut microbiota.</title>
        <authorList>
            <person name="Zou Y."/>
            <person name="Xue W."/>
            <person name="Luo G."/>
        </authorList>
    </citation>
    <scope>NUCLEOTIDE SEQUENCE [LARGE SCALE GENOMIC DNA]</scope>
    <source>
        <strain evidence="15 16">OM05-15BH</strain>
    </source>
</reference>
<evidence type="ECO:0000256" key="2">
    <source>
        <dbReference type="ARBA" id="ARBA00022448"/>
    </source>
</evidence>
<evidence type="ECO:0000256" key="1">
    <source>
        <dbReference type="ARBA" id="ARBA00004571"/>
    </source>
</evidence>
<accession>A0A3E5B542</accession>
<evidence type="ECO:0000256" key="12">
    <source>
        <dbReference type="SAM" id="SignalP"/>
    </source>
</evidence>
<dbReference type="Gene3D" id="2.40.170.20">
    <property type="entry name" value="TonB-dependent receptor, beta-barrel domain"/>
    <property type="match status" value="1"/>
</dbReference>
<dbReference type="AlphaFoldDB" id="A0A3E5B542"/>
<evidence type="ECO:0000313" key="15">
    <source>
        <dbReference type="EMBL" id="RGN32710.1"/>
    </source>
</evidence>
<gene>
    <name evidence="15" type="ORF">DXB65_18295</name>
</gene>
<dbReference type="PANTHER" id="PTHR30069:SF29">
    <property type="entry name" value="HEMOGLOBIN AND HEMOGLOBIN-HAPTOGLOBIN-BINDING PROTEIN 1-RELATED"/>
    <property type="match status" value="1"/>
</dbReference>
<evidence type="ECO:0000256" key="6">
    <source>
        <dbReference type="ARBA" id="ARBA00023077"/>
    </source>
</evidence>
<evidence type="ECO:0000313" key="16">
    <source>
        <dbReference type="Proteomes" id="UP000260983"/>
    </source>
</evidence>
<comment type="similarity">
    <text evidence="10 11">Belongs to the TonB-dependent receptor family.</text>
</comment>